<dbReference type="GO" id="GO:0008768">
    <property type="term" value="F:UDP-sugar diphosphatase activity"/>
    <property type="evidence" value="ECO:0007669"/>
    <property type="project" value="TreeGrafter"/>
</dbReference>
<feature type="domain" description="Calcineurin-like phosphoesterase" evidence="3">
    <location>
        <begin position="37"/>
        <end position="255"/>
    </location>
</feature>
<dbReference type="AlphaFoldDB" id="A0A2T1N9A1"/>
<dbReference type="GO" id="GO:0030288">
    <property type="term" value="C:outer membrane-bounded periplasmic space"/>
    <property type="evidence" value="ECO:0007669"/>
    <property type="project" value="TreeGrafter"/>
</dbReference>
<dbReference type="RefSeq" id="WP_106463579.1">
    <property type="nucleotide sequence ID" value="NZ_PXOQ01000009.1"/>
</dbReference>
<dbReference type="CDD" id="cd00845">
    <property type="entry name" value="MPP_UshA_N_like"/>
    <property type="match status" value="1"/>
</dbReference>
<evidence type="ECO:0000313" key="4">
    <source>
        <dbReference type="EMBL" id="PSG88441.1"/>
    </source>
</evidence>
<dbReference type="InterPro" id="IPR029052">
    <property type="entry name" value="Metallo-depent_PP-like"/>
</dbReference>
<accession>A0A2T1N9A1</accession>
<dbReference type="InterPro" id="IPR006146">
    <property type="entry name" value="5'-Nucleotdase_CS"/>
</dbReference>
<reference evidence="4 5" key="1">
    <citation type="submission" date="2018-03" db="EMBL/GenBank/DDBJ databases">
        <title>Mesoflavibacter sp. HG37 and Mesoflavibacter sp. HG96 sp.nov., two marine bacteria isolated from seawater of Western Pacific Ocean.</title>
        <authorList>
            <person name="Cheng H."/>
            <person name="Wu Y.-H."/>
            <person name="Guo L.-L."/>
            <person name="Xu X.-W."/>
        </authorList>
    </citation>
    <scope>NUCLEOTIDE SEQUENCE [LARGE SCALE GENOMIC DNA]</scope>
    <source>
        <strain evidence="4 5">KCTC 32269</strain>
    </source>
</reference>
<dbReference type="InterPro" id="IPR006179">
    <property type="entry name" value="5_nucleotidase/apyrase"/>
</dbReference>
<dbReference type="SUPFAM" id="SSF56300">
    <property type="entry name" value="Metallo-dependent phosphatases"/>
    <property type="match status" value="1"/>
</dbReference>
<dbReference type="EMBL" id="PXOQ01000009">
    <property type="protein sequence ID" value="PSG88441.1"/>
    <property type="molecule type" value="Genomic_DNA"/>
</dbReference>
<dbReference type="InterPro" id="IPR004843">
    <property type="entry name" value="Calcineurin-like_PHP"/>
</dbReference>
<dbReference type="PROSITE" id="PS51257">
    <property type="entry name" value="PROKAR_LIPOPROTEIN"/>
    <property type="match status" value="1"/>
</dbReference>
<keyword evidence="5" id="KW-1185">Reference proteome</keyword>
<evidence type="ECO:0000259" key="3">
    <source>
        <dbReference type="Pfam" id="PF00149"/>
    </source>
</evidence>
<evidence type="ECO:0000256" key="2">
    <source>
        <dbReference type="RuleBase" id="RU362119"/>
    </source>
</evidence>
<dbReference type="OrthoDB" id="9775118at2"/>
<gene>
    <name evidence="4" type="ORF">C7H52_09060</name>
</gene>
<comment type="caution">
    <text evidence="4">The sequence shown here is derived from an EMBL/GenBank/DDBJ whole genome shotgun (WGS) entry which is preliminary data.</text>
</comment>
<dbReference type="GO" id="GO:0046872">
    <property type="term" value="F:metal ion binding"/>
    <property type="evidence" value="ECO:0007669"/>
    <property type="project" value="InterPro"/>
</dbReference>
<sequence length="306" mass="34137">MKRRQFIKQSAVASSLLTFGSFGLQSCVNTVSEKKITILHTNDTHSHIDTFPADDGKYPNLGGVARRATLIDEIRKENPNTLLLDAGDIFQGTPYFNYYGGELEFKLMSKLKYDAATIGNHDFDNGIDGLFAQLPHASFDFISANYDFKNTIMDGKTLPHKVFIKNDIKIGVFGLGVELDGLVDKTLYKETVYLDPVEVAQEQTRILKDDLKCDLIICLSHLGYKYSKNPEKICDITLAEKTKDIDLIIGGHTHTFLDEPTKVLNAGGTETLVNQVGCYGVNVGRVDFVFSNNKKVIKEQKTIRVT</sequence>
<dbReference type="Gene3D" id="3.60.21.10">
    <property type="match status" value="1"/>
</dbReference>
<dbReference type="PANTHER" id="PTHR11575:SF24">
    <property type="entry name" value="5'-NUCLEOTIDASE"/>
    <property type="match status" value="1"/>
</dbReference>
<dbReference type="PANTHER" id="PTHR11575">
    <property type="entry name" value="5'-NUCLEOTIDASE-RELATED"/>
    <property type="match status" value="1"/>
</dbReference>
<keyword evidence="2" id="KW-0378">Hydrolase</keyword>
<proteinExistence type="inferred from homology"/>
<protein>
    <submittedName>
        <fullName evidence="4">Metallophosphatase</fullName>
    </submittedName>
</protein>
<keyword evidence="2" id="KW-0547">Nucleotide-binding</keyword>
<dbReference type="GO" id="GO:0008253">
    <property type="term" value="F:5'-nucleotidase activity"/>
    <property type="evidence" value="ECO:0007669"/>
    <property type="project" value="TreeGrafter"/>
</dbReference>
<dbReference type="Proteomes" id="UP000238426">
    <property type="component" value="Unassembled WGS sequence"/>
</dbReference>
<evidence type="ECO:0000313" key="5">
    <source>
        <dbReference type="Proteomes" id="UP000238426"/>
    </source>
</evidence>
<comment type="similarity">
    <text evidence="1 2">Belongs to the 5'-nucleotidase family.</text>
</comment>
<evidence type="ECO:0000256" key="1">
    <source>
        <dbReference type="ARBA" id="ARBA00006654"/>
    </source>
</evidence>
<organism evidence="4 5">
    <name type="scientific">Aurantibacter aestuarii</name>
    <dbReference type="NCBI Taxonomy" id="1266046"/>
    <lineage>
        <taxon>Bacteria</taxon>
        <taxon>Pseudomonadati</taxon>
        <taxon>Bacteroidota</taxon>
        <taxon>Flavobacteriia</taxon>
        <taxon>Flavobacteriales</taxon>
        <taxon>Flavobacteriaceae</taxon>
        <taxon>Aurantibacter</taxon>
    </lineage>
</organism>
<dbReference type="Pfam" id="PF00149">
    <property type="entry name" value="Metallophos"/>
    <property type="match status" value="1"/>
</dbReference>
<name>A0A2T1N9A1_9FLAO</name>
<dbReference type="GO" id="GO:0009166">
    <property type="term" value="P:nucleotide catabolic process"/>
    <property type="evidence" value="ECO:0007669"/>
    <property type="project" value="InterPro"/>
</dbReference>
<dbReference type="PRINTS" id="PR01607">
    <property type="entry name" value="APYRASEFAMLY"/>
</dbReference>
<dbReference type="GO" id="GO:0000166">
    <property type="term" value="F:nucleotide binding"/>
    <property type="evidence" value="ECO:0007669"/>
    <property type="project" value="UniProtKB-KW"/>
</dbReference>
<dbReference type="PROSITE" id="PS00785">
    <property type="entry name" value="5_NUCLEOTIDASE_1"/>
    <property type="match status" value="1"/>
</dbReference>